<dbReference type="PANTHER" id="PTHR23278:SF19">
    <property type="entry name" value="OBSCURIN"/>
    <property type="match status" value="1"/>
</dbReference>
<dbReference type="GO" id="GO:0016020">
    <property type="term" value="C:membrane"/>
    <property type="evidence" value="ECO:0007669"/>
    <property type="project" value="UniProtKB-SubCell"/>
</dbReference>
<evidence type="ECO:0000313" key="5">
    <source>
        <dbReference type="EMBL" id="KAG7156219.1"/>
    </source>
</evidence>
<dbReference type="InterPro" id="IPR013162">
    <property type="entry name" value="CD80_C2-set"/>
</dbReference>
<comment type="subcellular location">
    <subcellularLocation>
        <location evidence="1">Membrane</location>
        <topology evidence="1">Single-pass membrane protein</topology>
    </subcellularLocation>
</comment>
<keyword evidence="6" id="KW-1185">Reference proteome</keyword>
<dbReference type="PROSITE" id="PS50835">
    <property type="entry name" value="IG_LIKE"/>
    <property type="match status" value="4"/>
</dbReference>
<keyword evidence="2" id="KW-0472">Membrane</keyword>
<dbReference type="InterPro" id="IPR007110">
    <property type="entry name" value="Ig-like_dom"/>
</dbReference>
<dbReference type="PANTHER" id="PTHR23278">
    <property type="entry name" value="SIDESTEP PROTEIN"/>
    <property type="match status" value="1"/>
</dbReference>
<evidence type="ECO:0000256" key="2">
    <source>
        <dbReference type="ARBA" id="ARBA00023136"/>
    </source>
</evidence>
<organism evidence="5 6">
    <name type="scientific">Homarus americanus</name>
    <name type="common">American lobster</name>
    <dbReference type="NCBI Taxonomy" id="6706"/>
    <lineage>
        <taxon>Eukaryota</taxon>
        <taxon>Metazoa</taxon>
        <taxon>Ecdysozoa</taxon>
        <taxon>Arthropoda</taxon>
        <taxon>Crustacea</taxon>
        <taxon>Multicrustacea</taxon>
        <taxon>Malacostraca</taxon>
        <taxon>Eumalacostraca</taxon>
        <taxon>Eucarida</taxon>
        <taxon>Decapoda</taxon>
        <taxon>Pleocyemata</taxon>
        <taxon>Astacidea</taxon>
        <taxon>Nephropoidea</taxon>
        <taxon>Nephropidae</taxon>
        <taxon>Homarus</taxon>
    </lineage>
</organism>
<proteinExistence type="predicted"/>
<reference evidence="5" key="1">
    <citation type="journal article" date="2021" name="Sci. Adv.">
        <title>The American lobster genome reveals insights on longevity, neural, and immune adaptations.</title>
        <authorList>
            <person name="Polinski J.M."/>
            <person name="Zimin A.V."/>
            <person name="Clark K.F."/>
            <person name="Kohn A.B."/>
            <person name="Sadowski N."/>
            <person name="Timp W."/>
            <person name="Ptitsyn A."/>
            <person name="Khanna P."/>
            <person name="Romanova D.Y."/>
            <person name="Williams P."/>
            <person name="Greenwood S.J."/>
            <person name="Moroz L.L."/>
            <person name="Walt D.R."/>
            <person name="Bodnar A.G."/>
        </authorList>
    </citation>
    <scope>NUCLEOTIDE SEQUENCE</scope>
    <source>
        <strain evidence="5">GMGI-L3</strain>
    </source>
</reference>
<dbReference type="Gene3D" id="2.60.40.10">
    <property type="entry name" value="Immunoglobulins"/>
    <property type="match status" value="4"/>
</dbReference>
<gene>
    <name evidence="5" type="primary">Cadm1-L</name>
    <name evidence="5" type="ORF">Hamer_G023304</name>
</gene>
<feature type="domain" description="Ig-like" evidence="4">
    <location>
        <begin position="2"/>
        <end position="82"/>
    </location>
</feature>
<name>A0A8J5JND6_HOMAM</name>
<evidence type="ECO:0000256" key="3">
    <source>
        <dbReference type="ARBA" id="ARBA00023157"/>
    </source>
</evidence>
<dbReference type="EMBL" id="JAHLQT010039326">
    <property type="protein sequence ID" value="KAG7156219.1"/>
    <property type="molecule type" value="Genomic_DNA"/>
</dbReference>
<feature type="domain" description="Ig-like" evidence="4">
    <location>
        <begin position="191"/>
        <end position="227"/>
    </location>
</feature>
<dbReference type="InterPro" id="IPR003598">
    <property type="entry name" value="Ig_sub2"/>
</dbReference>
<dbReference type="InterPro" id="IPR013783">
    <property type="entry name" value="Ig-like_fold"/>
</dbReference>
<comment type="caution">
    <text evidence="5">The sequence shown here is derived from an EMBL/GenBank/DDBJ whole genome shotgun (WGS) entry which is preliminary data.</text>
</comment>
<dbReference type="Pfam" id="PF08205">
    <property type="entry name" value="C2-set_2"/>
    <property type="match status" value="1"/>
</dbReference>
<evidence type="ECO:0000259" key="4">
    <source>
        <dbReference type="PROSITE" id="PS50835"/>
    </source>
</evidence>
<dbReference type="InterPro" id="IPR036179">
    <property type="entry name" value="Ig-like_dom_sf"/>
</dbReference>
<dbReference type="Pfam" id="PF13927">
    <property type="entry name" value="Ig_3"/>
    <property type="match status" value="2"/>
</dbReference>
<evidence type="ECO:0000313" key="6">
    <source>
        <dbReference type="Proteomes" id="UP000747542"/>
    </source>
</evidence>
<dbReference type="Proteomes" id="UP000747542">
    <property type="component" value="Unassembled WGS sequence"/>
</dbReference>
<feature type="domain" description="Ig-like" evidence="4">
    <location>
        <begin position="256"/>
        <end position="351"/>
    </location>
</feature>
<keyword evidence="3" id="KW-1015">Disulfide bond</keyword>
<dbReference type="InterPro" id="IPR003599">
    <property type="entry name" value="Ig_sub"/>
</dbReference>
<evidence type="ECO:0000256" key="1">
    <source>
        <dbReference type="ARBA" id="ARBA00004167"/>
    </source>
</evidence>
<dbReference type="SMART" id="SM00409">
    <property type="entry name" value="IG"/>
    <property type="match status" value="3"/>
</dbReference>
<dbReference type="SMART" id="SM00408">
    <property type="entry name" value="IGc2"/>
    <property type="match status" value="3"/>
</dbReference>
<accession>A0A8J5JND6</accession>
<dbReference type="AlphaFoldDB" id="A0A8J5JND6"/>
<sequence length="360" mass="39798">MPSPTRIVWAAAGGPAELPCNLTAPLPKDAARLVLWYKTGVHKPIYRNALIIQRVELRDEGTYRCRVDFRTNPTLTFTSNLSVVVPPHNLVVYTDEGAEVRSSVGPFLEGDTITLHCRAIGGSPPPRVTWWEGAVLLDMTSEEETSEHVTNTLLVTSLSRRDLHRPLTCQAANTNLTEPLETTVTINMNFPPLLVRILGDQGPLSAGRPYDLLCQAVGARPPAVITWSLDDSSLTTHTDQSSQEGNVTTSELRWTPNVPVTKLQPGRSLNLSNIEEGDDVYFECSIQSNPWVYKIGWLHESKELQHNVTAGIIISNQSLVLQRVARRASGNYYCVASNIEGDGHSNPILLRVKCEYDILL</sequence>
<protein>
    <submittedName>
        <fullName evidence="5">Cell adhesion molecule 1-like</fullName>
    </submittedName>
</protein>
<feature type="domain" description="Ig-like" evidence="4">
    <location>
        <begin position="87"/>
        <end position="185"/>
    </location>
</feature>
<dbReference type="SUPFAM" id="SSF48726">
    <property type="entry name" value="Immunoglobulin"/>
    <property type="match status" value="4"/>
</dbReference>